<reference evidence="1 2" key="1">
    <citation type="submission" date="2016-11" db="EMBL/GenBank/DDBJ databases">
        <title>The macronuclear genome of Stentor coeruleus: a giant cell with tiny introns.</title>
        <authorList>
            <person name="Slabodnick M."/>
            <person name="Ruby J.G."/>
            <person name="Reiff S.B."/>
            <person name="Swart E.C."/>
            <person name="Gosai S."/>
            <person name="Prabakaran S."/>
            <person name="Witkowska E."/>
            <person name="Larue G.E."/>
            <person name="Fisher S."/>
            <person name="Freeman R.M."/>
            <person name="Gunawardena J."/>
            <person name="Chu W."/>
            <person name="Stover N.A."/>
            <person name="Gregory B.D."/>
            <person name="Nowacki M."/>
            <person name="Derisi J."/>
            <person name="Roy S.W."/>
            <person name="Marshall W.F."/>
            <person name="Sood P."/>
        </authorList>
    </citation>
    <scope>NUCLEOTIDE SEQUENCE [LARGE SCALE GENOMIC DNA]</scope>
    <source>
        <strain evidence="1">WM001</strain>
    </source>
</reference>
<dbReference type="AlphaFoldDB" id="A0A1R2CMY3"/>
<accession>A0A1R2CMY3</accession>
<protein>
    <submittedName>
        <fullName evidence="1">Uncharacterized protein</fullName>
    </submittedName>
</protein>
<evidence type="ECO:0000313" key="2">
    <source>
        <dbReference type="Proteomes" id="UP000187209"/>
    </source>
</evidence>
<evidence type="ECO:0000313" key="1">
    <source>
        <dbReference type="EMBL" id="OMJ90369.1"/>
    </source>
</evidence>
<sequence length="138" mass="16218">MDFGLQIFQSKESKKTSDLYSAQFDYQDLIKRLSDLQEKQNSKVRYSIFKTFDNKKVAQKKVSKQSLGKKRLNNSMSIYQDRKKDQSSYLIKRNNIGKAGSKHKRNATDLTFDNDFKTFCVQGKRHISNISVRKPYFN</sequence>
<comment type="caution">
    <text evidence="1">The sequence shown here is derived from an EMBL/GenBank/DDBJ whole genome shotgun (WGS) entry which is preliminary data.</text>
</comment>
<gene>
    <name evidence="1" type="ORF">SteCoe_7284</name>
</gene>
<proteinExistence type="predicted"/>
<dbReference type="Proteomes" id="UP000187209">
    <property type="component" value="Unassembled WGS sequence"/>
</dbReference>
<keyword evidence="2" id="KW-1185">Reference proteome</keyword>
<organism evidence="1 2">
    <name type="scientific">Stentor coeruleus</name>
    <dbReference type="NCBI Taxonomy" id="5963"/>
    <lineage>
        <taxon>Eukaryota</taxon>
        <taxon>Sar</taxon>
        <taxon>Alveolata</taxon>
        <taxon>Ciliophora</taxon>
        <taxon>Postciliodesmatophora</taxon>
        <taxon>Heterotrichea</taxon>
        <taxon>Heterotrichida</taxon>
        <taxon>Stentoridae</taxon>
        <taxon>Stentor</taxon>
    </lineage>
</organism>
<dbReference type="EMBL" id="MPUH01000104">
    <property type="protein sequence ID" value="OMJ90369.1"/>
    <property type="molecule type" value="Genomic_DNA"/>
</dbReference>
<name>A0A1R2CMY3_9CILI</name>